<gene>
    <name evidence="6" type="primary">WBGene00116586</name>
</gene>
<name>A0A2A6CGY0_PRIPA</name>
<dbReference type="InterPro" id="IPR050920">
    <property type="entry name" value="Nematode_rcpt-like_delta"/>
</dbReference>
<dbReference type="PANTHER" id="PTHR22945:SF40">
    <property type="entry name" value="SERPENTINE RECEPTOR, CLASS D (DELTA)-RELATED"/>
    <property type="match status" value="1"/>
</dbReference>
<evidence type="ECO:0000313" key="7">
    <source>
        <dbReference type="Proteomes" id="UP000005239"/>
    </source>
</evidence>
<evidence type="ECO:0000256" key="4">
    <source>
        <dbReference type="ARBA" id="ARBA00022989"/>
    </source>
</evidence>
<keyword evidence="4" id="KW-1133">Transmembrane helix</keyword>
<dbReference type="Pfam" id="PF10317">
    <property type="entry name" value="7TM_GPCR_Srd"/>
    <property type="match status" value="2"/>
</dbReference>
<reference evidence="7" key="1">
    <citation type="journal article" date="2008" name="Nat. Genet.">
        <title>The Pristionchus pacificus genome provides a unique perspective on nematode lifestyle and parasitism.</title>
        <authorList>
            <person name="Dieterich C."/>
            <person name="Clifton S.W."/>
            <person name="Schuster L.N."/>
            <person name="Chinwalla A."/>
            <person name="Delehaunty K."/>
            <person name="Dinkelacker I."/>
            <person name="Fulton L."/>
            <person name="Fulton R."/>
            <person name="Godfrey J."/>
            <person name="Minx P."/>
            <person name="Mitreva M."/>
            <person name="Roeseler W."/>
            <person name="Tian H."/>
            <person name="Witte H."/>
            <person name="Yang S.P."/>
            <person name="Wilson R.K."/>
            <person name="Sommer R.J."/>
        </authorList>
    </citation>
    <scope>NUCLEOTIDE SEQUENCE [LARGE SCALE GENOMIC DNA]</scope>
    <source>
        <strain evidence="7">PS312</strain>
    </source>
</reference>
<evidence type="ECO:0000313" key="6">
    <source>
        <dbReference type="EnsemblMetazoa" id="PPA27032.1"/>
    </source>
</evidence>
<organism evidence="6 7">
    <name type="scientific">Pristionchus pacificus</name>
    <name type="common">Parasitic nematode worm</name>
    <dbReference type="NCBI Taxonomy" id="54126"/>
    <lineage>
        <taxon>Eukaryota</taxon>
        <taxon>Metazoa</taxon>
        <taxon>Ecdysozoa</taxon>
        <taxon>Nematoda</taxon>
        <taxon>Chromadorea</taxon>
        <taxon>Rhabditida</taxon>
        <taxon>Rhabditina</taxon>
        <taxon>Diplogasteromorpha</taxon>
        <taxon>Diplogasteroidea</taxon>
        <taxon>Neodiplogasteridae</taxon>
        <taxon>Pristionchus</taxon>
    </lineage>
</organism>
<accession>A0A8R1YGX4</accession>
<evidence type="ECO:0000256" key="2">
    <source>
        <dbReference type="ARBA" id="ARBA00009166"/>
    </source>
</evidence>
<sequence>MIFVFLGPCTLISENLCRLCHGSIVSASLFRKTTHTALHTIFVQQSLVILLLSFAYRLYLLGDVFNARNRLSPLQIGCACFIVFLPFIVPTAIIYLEMSSVSRKKIVNRLRLDGYVTARFPIYGTTRAVFLNAFVCVFSPAMMTFIFVVRRKLIMRIEQANPSEKRHHESIARALTYQMLLPCLVVLGTTLWLLDLTEIWTSEIAERLMVITYSLFSFASPIINLIVLPPYRKTIPSIFLKYKTSITEFVMTTHDTVHLAVVSMLNTLAVFFNIYLIVAIELRTPKTLRSYAVFLFAIQCSICRQQFCSLWGVRELRILHDHEVLVQISLVIRLLSFAYRLYLLGGGIVKAREPLPPLKIGLICAITFLPFVFPTAFIYLQMTTASQRIVSKLHLEAYNTLIVRYDLFDTTRAIVVNGSVFVFSPLVMTFIFFVRRKLLRRIQQANPSEKRHHESIARALTYQMFLPCGVTFGVSVWLLDLMDIWTSELGERLVMIIYNLLSLASSIINLTVLRPYRKMLPSIFQDERT</sequence>
<keyword evidence="3" id="KW-0812">Transmembrane</keyword>
<comment type="similarity">
    <text evidence="2">Belongs to the nematode receptor-like protein srd family.</text>
</comment>
<dbReference type="GO" id="GO:0016020">
    <property type="term" value="C:membrane"/>
    <property type="evidence" value="ECO:0007669"/>
    <property type="project" value="UniProtKB-SubCell"/>
</dbReference>
<reference evidence="6" key="2">
    <citation type="submission" date="2022-06" db="UniProtKB">
        <authorList>
            <consortium name="EnsemblMetazoa"/>
        </authorList>
    </citation>
    <scope>IDENTIFICATION</scope>
    <source>
        <strain evidence="6">PS312</strain>
    </source>
</reference>
<dbReference type="PANTHER" id="PTHR22945">
    <property type="entry name" value="SERPENTINE RECEPTOR, CLASS D DELTA"/>
    <property type="match status" value="1"/>
</dbReference>
<accession>A0A2A6CGY0</accession>
<evidence type="ECO:0000256" key="3">
    <source>
        <dbReference type="ARBA" id="ARBA00022692"/>
    </source>
</evidence>
<dbReference type="EnsemblMetazoa" id="PPA27032.1">
    <property type="protein sequence ID" value="PPA27032.1"/>
    <property type="gene ID" value="WBGene00116586"/>
</dbReference>
<keyword evidence="7" id="KW-1185">Reference proteome</keyword>
<dbReference type="Proteomes" id="UP000005239">
    <property type="component" value="Unassembled WGS sequence"/>
</dbReference>
<protein>
    <submittedName>
        <fullName evidence="6">G protein-coupled receptor</fullName>
    </submittedName>
</protein>
<proteinExistence type="inferred from homology"/>
<dbReference type="OrthoDB" id="5803780at2759"/>
<keyword evidence="5" id="KW-0472">Membrane</keyword>
<evidence type="ECO:0000256" key="5">
    <source>
        <dbReference type="ARBA" id="ARBA00023136"/>
    </source>
</evidence>
<comment type="subcellular location">
    <subcellularLocation>
        <location evidence="1">Membrane</location>
        <topology evidence="1">Multi-pass membrane protein</topology>
    </subcellularLocation>
</comment>
<dbReference type="AlphaFoldDB" id="A0A2A6CGY0"/>
<dbReference type="InterPro" id="IPR019421">
    <property type="entry name" value="7TM_GPCR_serpentine_rcpt_Srd"/>
</dbReference>
<evidence type="ECO:0000256" key="1">
    <source>
        <dbReference type="ARBA" id="ARBA00004141"/>
    </source>
</evidence>